<accession>A0A248LIW7</accession>
<dbReference type="AlphaFoldDB" id="A0A248LIW7"/>
<protein>
    <submittedName>
        <fullName evidence="1">Uncharacterized protein</fullName>
    </submittedName>
</protein>
<name>A0A248LIW7_9NEIS</name>
<dbReference type="Proteomes" id="UP000197424">
    <property type="component" value="Chromosome"/>
</dbReference>
<dbReference type="EMBL" id="CP022115">
    <property type="protein sequence ID" value="ASJ24697.1"/>
    <property type="molecule type" value="Genomic_DNA"/>
</dbReference>
<gene>
    <name evidence="1" type="ORF">LHGZ1_1866</name>
</gene>
<evidence type="ECO:0000313" key="1">
    <source>
        <dbReference type="EMBL" id="ASJ24697.1"/>
    </source>
</evidence>
<organism evidence="1 2">
    <name type="scientific">Laribacter hongkongensis</name>
    <dbReference type="NCBI Taxonomy" id="168471"/>
    <lineage>
        <taxon>Bacteria</taxon>
        <taxon>Pseudomonadati</taxon>
        <taxon>Pseudomonadota</taxon>
        <taxon>Betaproteobacteria</taxon>
        <taxon>Neisseriales</taxon>
        <taxon>Aquaspirillaceae</taxon>
        <taxon>Laribacter</taxon>
    </lineage>
</organism>
<sequence length="40" mass="4494">MATTMFAAQMNPESEHVIHAGVTVMRCFPRSIRFMAVVPE</sequence>
<proteinExistence type="predicted"/>
<reference evidence="2" key="1">
    <citation type="submission" date="2017-06" db="EMBL/GenBank/DDBJ databases">
        <title>Whole genome sequence of Laribacter hongkongensis LHGZ1.</title>
        <authorList>
            <person name="Chen D."/>
            <person name="Wu H."/>
            <person name="Chen J."/>
        </authorList>
    </citation>
    <scope>NUCLEOTIDE SEQUENCE [LARGE SCALE GENOMIC DNA]</scope>
    <source>
        <strain evidence="2">LHGZ1</strain>
    </source>
</reference>
<evidence type="ECO:0000313" key="2">
    <source>
        <dbReference type="Proteomes" id="UP000197424"/>
    </source>
</evidence>